<dbReference type="AlphaFoldDB" id="A0AAE7BAF3"/>
<gene>
    <name evidence="2" type="ORF">AVENP_2678</name>
</gene>
<sequence>MKKSFSILELILVITLIVFLYTIFLPKNKINYLDEFSNRISLYLSYIRYVALIDDKYDLDDSLWYKKRWTLKFFRCRDYEDGIYYSIYSDKNKTGHPSVEDSLKDPLSGKNIYSSNYCKENISNSKYVLLTKAFGITDVQMSCNETTSLGQLSFGSDGKVYSKLSAYENESLEYEITEPCNIKFISRDGESTELVLFPKTGYVK</sequence>
<evidence type="ECO:0000313" key="2">
    <source>
        <dbReference type="EMBL" id="QKF68161.1"/>
    </source>
</evidence>
<dbReference type="EMBL" id="CP053840">
    <property type="protein sequence ID" value="QKF68161.1"/>
    <property type="molecule type" value="Genomic_DNA"/>
</dbReference>
<protein>
    <recommendedName>
        <fullName evidence="4">Type II secretion system protein</fullName>
    </recommendedName>
</protein>
<dbReference type="Proteomes" id="UP000503482">
    <property type="component" value="Chromosome"/>
</dbReference>
<keyword evidence="1" id="KW-0472">Membrane</keyword>
<evidence type="ECO:0000313" key="3">
    <source>
        <dbReference type="Proteomes" id="UP000503482"/>
    </source>
</evidence>
<proteinExistence type="predicted"/>
<organism evidence="2 3">
    <name type="scientific">Arcobacter venerupis</name>
    <dbReference type="NCBI Taxonomy" id="1054033"/>
    <lineage>
        <taxon>Bacteria</taxon>
        <taxon>Pseudomonadati</taxon>
        <taxon>Campylobacterota</taxon>
        <taxon>Epsilonproteobacteria</taxon>
        <taxon>Campylobacterales</taxon>
        <taxon>Arcobacteraceae</taxon>
        <taxon>Arcobacter</taxon>
    </lineage>
</organism>
<keyword evidence="1" id="KW-1133">Transmembrane helix</keyword>
<evidence type="ECO:0000256" key="1">
    <source>
        <dbReference type="SAM" id="Phobius"/>
    </source>
</evidence>
<dbReference type="RefSeq" id="WP_128359890.1">
    <property type="nucleotide sequence ID" value="NZ_CP053840.1"/>
</dbReference>
<accession>A0AAE7BAF3</accession>
<evidence type="ECO:0008006" key="4">
    <source>
        <dbReference type="Google" id="ProtNLM"/>
    </source>
</evidence>
<feature type="transmembrane region" description="Helical" evidence="1">
    <location>
        <begin position="7"/>
        <end position="25"/>
    </location>
</feature>
<name>A0AAE7BAF3_9BACT</name>
<keyword evidence="3" id="KW-1185">Reference proteome</keyword>
<reference evidence="2 3" key="1">
    <citation type="submission" date="2020-05" db="EMBL/GenBank/DDBJ databases">
        <title>Complete genome sequencing of Campylobacter and Arcobacter type strains.</title>
        <authorList>
            <person name="Miller W.G."/>
            <person name="Yee E."/>
        </authorList>
    </citation>
    <scope>NUCLEOTIDE SEQUENCE [LARGE SCALE GENOMIC DNA]</scope>
    <source>
        <strain evidence="2 3">LMG 26156</strain>
    </source>
</reference>
<keyword evidence="1" id="KW-0812">Transmembrane</keyword>
<dbReference type="KEGG" id="avp:AVENP_2678"/>